<dbReference type="InterPro" id="IPR058512">
    <property type="entry name" value="DUF8199"/>
</dbReference>
<organism evidence="2 3">
    <name type="scientific">Flavobacterium oreochromis</name>
    <dbReference type="NCBI Taxonomy" id="2906078"/>
    <lineage>
        <taxon>Bacteria</taxon>
        <taxon>Pseudomonadati</taxon>
        <taxon>Bacteroidota</taxon>
        <taxon>Flavobacteriia</taxon>
        <taxon>Flavobacteriales</taxon>
        <taxon>Flavobacteriaceae</taxon>
        <taxon>Flavobacterium</taxon>
    </lineage>
</organism>
<keyword evidence="1" id="KW-0732">Signal</keyword>
<dbReference type="Proteomes" id="UP001621706">
    <property type="component" value="Unassembled WGS sequence"/>
</dbReference>
<proteinExistence type="predicted"/>
<dbReference type="Pfam" id="PF26622">
    <property type="entry name" value="DUF8199"/>
    <property type="match status" value="1"/>
</dbReference>
<reference evidence="2 3" key="1">
    <citation type="submission" date="2024-02" db="EMBL/GenBank/DDBJ databases">
        <title>Comparative Genomic Analysis of Flavobacterium Species Causing Columnaris Disease of Freshwater Fish in Thailand: Insights into Virulence and Resistance Mechanisms.</title>
        <authorList>
            <person name="Nguyen D."/>
            <person name="Chokmangmeepisarn P."/>
            <person name="Khianchaikhan K."/>
            <person name="Morishita M."/>
            <person name="Bunnoy A."/>
            <person name="Rodkhum C."/>
        </authorList>
    </citation>
    <scope>NUCLEOTIDE SEQUENCE [LARGE SCALE GENOMIC DNA]</scope>
    <source>
        <strain evidence="2 3">CNRT2201</strain>
    </source>
</reference>
<dbReference type="InterPro" id="IPR058060">
    <property type="entry name" value="HYC_CC_PP"/>
</dbReference>
<dbReference type="GeneID" id="96798273"/>
<evidence type="ECO:0000313" key="3">
    <source>
        <dbReference type="Proteomes" id="UP001621706"/>
    </source>
</evidence>
<keyword evidence="3" id="KW-1185">Reference proteome</keyword>
<dbReference type="EMBL" id="JAZGZP010000003">
    <property type="protein sequence ID" value="MFK6999816.1"/>
    <property type="molecule type" value="Genomic_DNA"/>
</dbReference>
<dbReference type="RefSeq" id="WP_088398287.1">
    <property type="nucleotide sequence ID" value="NZ_JAZGZP010000003.1"/>
</dbReference>
<feature type="signal peptide" evidence="1">
    <location>
        <begin position="1"/>
        <end position="23"/>
    </location>
</feature>
<evidence type="ECO:0000313" key="2">
    <source>
        <dbReference type="EMBL" id="MFK6999816.1"/>
    </source>
</evidence>
<protein>
    <submittedName>
        <fullName evidence="2">Uncharacterized protein</fullName>
    </submittedName>
</protein>
<sequence>MRLRNIVNTCLALLVLISNTGLAINVHYCGEVIAAITFDNLKKDSSSSCCGNKIVLEDSCCKDKKVEIKNSTSENVLIKSFELKLPVFIPKDELELVFNDYAMDKIIVDNLPAYYCNTHAPPFYKLYSQLLFYA</sequence>
<dbReference type="NCBIfam" id="NF047658">
    <property type="entry name" value="HYC_CC_PP"/>
    <property type="match status" value="1"/>
</dbReference>
<gene>
    <name evidence="2" type="ORF">V3I07_02790</name>
</gene>
<comment type="caution">
    <text evidence="2">The sequence shown here is derived from an EMBL/GenBank/DDBJ whole genome shotgun (WGS) entry which is preliminary data.</text>
</comment>
<name>A0ABW8P5N4_9FLAO</name>
<feature type="chain" id="PRO_5047228622" evidence="1">
    <location>
        <begin position="24"/>
        <end position="134"/>
    </location>
</feature>
<accession>A0ABW8P5N4</accession>
<evidence type="ECO:0000256" key="1">
    <source>
        <dbReference type="SAM" id="SignalP"/>
    </source>
</evidence>